<dbReference type="EMBL" id="JBCAUS010000007">
    <property type="protein sequence ID" value="MEL4306239.1"/>
    <property type="molecule type" value="Genomic_DNA"/>
</dbReference>
<evidence type="ECO:0000256" key="1">
    <source>
        <dbReference type="SAM" id="Phobius"/>
    </source>
</evidence>
<keyword evidence="1" id="KW-0472">Membrane</keyword>
<name>A0ABU9KV09_9EURY</name>
<reference evidence="2 3" key="1">
    <citation type="submission" date="2024-04" db="EMBL/GenBank/DDBJ databases">
        <title>Methanococcoides sp. LMO-2.</title>
        <authorList>
            <person name="Liang L."/>
        </authorList>
    </citation>
    <scope>NUCLEOTIDE SEQUENCE [LARGE SCALE GENOMIC DNA]</scope>
    <source>
        <strain evidence="2 3">LMO-2</strain>
    </source>
</reference>
<comment type="caution">
    <text evidence="2">The sequence shown here is derived from an EMBL/GenBank/DDBJ whole genome shotgun (WGS) entry which is preliminary data.</text>
</comment>
<feature type="transmembrane region" description="Helical" evidence="1">
    <location>
        <begin position="20"/>
        <end position="38"/>
    </location>
</feature>
<keyword evidence="1" id="KW-0812">Transmembrane</keyword>
<keyword evidence="3" id="KW-1185">Reference proteome</keyword>
<evidence type="ECO:0000313" key="3">
    <source>
        <dbReference type="Proteomes" id="UP001396646"/>
    </source>
</evidence>
<sequence length="49" mass="5510">MLIYNLNSLFGRSISSHKGVALLLTTVGFTMIGVIYLLEARRIRPESQE</sequence>
<dbReference type="Proteomes" id="UP001396646">
    <property type="component" value="Unassembled WGS sequence"/>
</dbReference>
<protein>
    <submittedName>
        <fullName evidence="2">Uncharacterized protein</fullName>
    </submittedName>
</protein>
<proteinExistence type="predicted"/>
<evidence type="ECO:0000313" key="2">
    <source>
        <dbReference type="EMBL" id="MEL4306239.1"/>
    </source>
</evidence>
<organism evidence="2 3">
    <name type="scientific">Methanococcoides cohabitans</name>
    <dbReference type="NCBI Taxonomy" id="3136559"/>
    <lineage>
        <taxon>Archaea</taxon>
        <taxon>Methanobacteriati</taxon>
        <taxon>Methanobacteriota</taxon>
        <taxon>Stenosarchaea group</taxon>
        <taxon>Methanomicrobia</taxon>
        <taxon>Methanosarcinales</taxon>
        <taxon>Methanosarcinaceae</taxon>
        <taxon>Methanococcoides</taxon>
    </lineage>
</organism>
<gene>
    <name evidence="2" type="ORF">WOA13_10450</name>
</gene>
<keyword evidence="1" id="KW-1133">Transmembrane helix</keyword>
<accession>A0ABU9KV09</accession>
<dbReference type="RefSeq" id="WP_342127846.1">
    <property type="nucleotide sequence ID" value="NZ_JBCAUS010000007.1"/>
</dbReference>